<dbReference type="PANTHER" id="PTHR45625:SF6">
    <property type="entry name" value="SPLICEOSOME-ASSOCIATED PROTEIN CWC27 HOMOLOG"/>
    <property type="match status" value="1"/>
</dbReference>
<dbReference type="GO" id="GO:0071013">
    <property type="term" value="C:catalytic step 2 spliceosome"/>
    <property type="evidence" value="ECO:0007669"/>
    <property type="project" value="TreeGrafter"/>
</dbReference>
<reference evidence="7" key="1">
    <citation type="journal article" date="2010" name="Science">
        <title>Plasticity of animal genome architecture unmasked by rapid evolution of a pelagic tunicate.</title>
        <authorList>
            <person name="Denoeud F."/>
            <person name="Henriet S."/>
            <person name="Mungpakdee S."/>
            <person name="Aury J.M."/>
            <person name="Da Silva C."/>
            <person name="Brinkmann H."/>
            <person name="Mikhaleva J."/>
            <person name="Olsen L.C."/>
            <person name="Jubin C."/>
            <person name="Canestro C."/>
            <person name="Bouquet J.M."/>
            <person name="Danks G."/>
            <person name="Poulain J."/>
            <person name="Campsteijn C."/>
            <person name="Adamski M."/>
            <person name="Cross I."/>
            <person name="Yadetie F."/>
            <person name="Muffato M."/>
            <person name="Louis A."/>
            <person name="Butcher S."/>
            <person name="Tsagkogeorga G."/>
            <person name="Konrad A."/>
            <person name="Singh S."/>
            <person name="Jensen M.F."/>
            <person name="Cong E.H."/>
            <person name="Eikeseth-Otteraa H."/>
            <person name="Noel B."/>
            <person name="Anthouard V."/>
            <person name="Porcel B.M."/>
            <person name="Kachouri-Lafond R."/>
            <person name="Nishino A."/>
            <person name="Ugolini M."/>
            <person name="Chourrout P."/>
            <person name="Nishida H."/>
            <person name="Aasland R."/>
            <person name="Huzurbazar S."/>
            <person name="Westhof E."/>
            <person name="Delsuc F."/>
            <person name="Lehrach H."/>
            <person name="Reinhardt R."/>
            <person name="Weissenbach J."/>
            <person name="Roy S.W."/>
            <person name="Artiguenave F."/>
            <person name="Postlethwait J.H."/>
            <person name="Manak J.R."/>
            <person name="Thompson E.M."/>
            <person name="Jaillon O."/>
            <person name="Du Pasquier L."/>
            <person name="Boudinot P."/>
            <person name="Liberles D.A."/>
            <person name="Volff J.N."/>
            <person name="Philippe H."/>
            <person name="Lenhard B."/>
            <person name="Roest Crollius H."/>
            <person name="Wincker P."/>
            <person name="Chourrout D."/>
        </authorList>
    </citation>
    <scope>NUCLEOTIDE SEQUENCE [LARGE SCALE GENOMIC DNA]</scope>
</reference>
<evidence type="ECO:0000256" key="1">
    <source>
        <dbReference type="ARBA" id="ARBA00004123"/>
    </source>
</evidence>
<dbReference type="PROSITE" id="PS00170">
    <property type="entry name" value="CSA_PPIASE_1"/>
    <property type="match status" value="1"/>
</dbReference>
<dbReference type="Gene3D" id="2.40.100.10">
    <property type="entry name" value="Cyclophilin-like"/>
    <property type="match status" value="1"/>
</dbReference>
<dbReference type="Proteomes" id="UP000011014">
    <property type="component" value="Unassembled WGS sequence"/>
</dbReference>
<dbReference type="GO" id="GO:0006457">
    <property type="term" value="P:protein folding"/>
    <property type="evidence" value="ECO:0007669"/>
    <property type="project" value="InterPro"/>
</dbReference>
<feature type="non-terminal residue" evidence="7">
    <location>
        <position position="91"/>
    </location>
</feature>
<evidence type="ECO:0000256" key="5">
    <source>
        <dbReference type="RuleBase" id="RU363019"/>
    </source>
</evidence>
<accession>E4YQE7</accession>
<feature type="domain" description="PPIase cyclophilin-type" evidence="6">
    <location>
        <begin position="19"/>
        <end position="91"/>
    </location>
</feature>
<dbReference type="SUPFAM" id="SSF50891">
    <property type="entry name" value="Cyclophilin-like"/>
    <property type="match status" value="1"/>
</dbReference>
<keyword evidence="5" id="KW-0413">Isomerase</keyword>
<dbReference type="GO" id="GO:0003755">
    <property type="term" value="F:peptidyl-prolyl cis-trans isomerase activity"/>
    <property type="evidence" value="ECO:0007669"/>
    <property type="project" value="UniProtKB-UniRule"/>
</dbReference>
<dbReference type="InterPro" id="IPR044666">
    <property type="entry name" value="Cyclophilin_A-like"/>
</dbReference>
<name>E4YQE7_OIKDI</name>
<evidence type="ECO:0000313" key="7">
    <source>
        <dbReference type="EMBL" id="CBY37692.1"/>
    </source>
</evidence>
<evidence type="ECO:0000256" key="3">
    <source>
        <dbReference type="ARBA" id="ARBA00023242"/>
    </source>
</evidence>
<protein>
    <recommendedName>
        <fullName evidence="5">Peptidyl-prolyl cis-trans isomerase</fullName>
        <shortName evidence="5">PPIase</shortName>
        <ecNumber evidence="5">5.2.1.8</ecNumber>
    </recommendedName>
</protein>
<dbReference type="InterPro" id="IPR029000">
    <property type="entry name" value="Cyclophilin-like_dom_sf"/>
</dbReference>
<dbReference type="InterPro" id="IPR002130">
    <property type="entry name" value="Cyclophilin-type_PPIase_dom"/>
</dbReference>
<comment type="catalytic activity">
    <reaction evidence="5">
        <text>[protein]-peptidylproline (omega=180) = [protein]-peptidylproline (omega=0)</text>
        <dbReference type="Rhea" id="RHEA:16237"/>
        <dbReference type="Rhea" id="RHEA-COMP:10747"/>
        <dbReference type="Rhea" id="RHEA-COMP:10748"/>
        <dbReference type="ChEBI" id="CHEBI:83833"/>
        <dbReference type="ChEBI" id="CHEBI:83834"/>
        <dbReference type="EC" id="5.2.1.8"/>
    </reaction>
</comment>
<sequence length="91" mass="10147">MSQNYMMEPATNGKVVLRTSAGDIDIELWSKETPLACRNFVQLCMENYYDATIFHRLVPGFIIQGGDPTGTGMGGESIYGKPFKDEIHSRV</sequence>
<comment type="function">
    <text evidence="5">PPIases accelerate the folding of proteins. It catalyzes the cis-trans isomerization of proline imidic peptide bonds in oligopeptides.</text>
</comment>
<dbReference type="InterPro" id="IPR020892">
    <property type="entry name" value="Cyclophilin-type_PPIase_CS"/>
</dbReference>
<dbReference type="PANTHER" id="PTHR45625">
    <property type="entry name" value="PEPTIDYL-PROLYL CIS-TRANS ISOMERASE-RELATED"/>
    <property type="match status" value="1"/>
</dbReference>
<organism evidence="7">
    <name type="scientific">Oikopleura dioica</name>
    <name type="common">Tunicate</name>
    <dbReference type="NCBI Taxonomy" id="34765"/>
    <lineage>
        <taxon>Eukaryota</taxon>
        <taxon>Metazoa</taxon>
        <taxon>Chordata</taxon>
        <taxon>Tunicata</taxon>
        <taxon>Appendicularia</taxon>
        <taxon>Copelata</taxon>
        <taxon>Oikopleuridae</taxon>
        <taxon>Oikopleura</taxon>
    </lineage>
</organism>
<dbReference type="Pfam" id="PF00160">
    <property type="entry name" value="Pro_isomerase"/>
    <property type="match status" value="1"/>
</dbReference>
<keyword evidence="5" id="KW-0697">Rotamase</keyword>
<keyword evidence="3" id="KW-0539">Nucleus</keyword>
<dbReference type="AlphaFoldDB" id="E4YQE7"/>
<evidence type="ECO:0000256" key="2">
    <source>
        <dbReference type="ARBA" id="ARBA00007365"/>
    </source>
</evidence>
<comment type="similarity">
    <text evidence="2 5">Belongs to the cyclophilin-type PPIase family.</text>
</comment>
<evidence type="ECO:0000259" key="6">
    <source>
        <dbReference type="PROSITE" id="PS50072"/>
    </source>
</evidence>
<proteinExistence type="inferred from homology"/>
<comment type="subcellular location">
    <subcellularLocation>
        <location evidence="1">Nucleus</location>
    </subcellularLocation>
</comment>
<dbReference type="EC" id="5.2.1.8" evidence="5"/>
<dbReference type="PROSITE" id="PS50072">
    <property type="entry name" value="CSA_PPIASE_2"/>
    <property type="match status" value="1"/>
</dbReference>
<comment type="subunit">
    <text evidence="4">Part of the activated spliceosome B/catalytic step 1 spliceosome, one of the forms of the spliceosome which has a well-formed active site but still cannot catalyze the branching reaction and is composed at least of 52 proteins, the U2, U5 and U6 snRNAs and the pre-mRNA. Recruited during early steps of activated spliceosome B maturation, it is probably one of the first proteins released from this complex as he matures to the spliceosome C complex. Component of the minor spliceosome, which splices U12-type introns.</text>
</comment>
<gene>
    <name evidence="7" type="ORF">GSOID_T00031175001</name>
</gene>
<dbReference type="EMBL" id="FN655036">
    <property type="protein sequence ID" value="CBY37692.1"/>
    <property type="molecule type" value="Genomic_DNA"/>
</dbReference>
<dbReference type="PRINTS" id="PR00153">
    <property type="entry name" value="CSAPPISMRASE"/>
</dbReference>
<evidence type="ECO:0000256" key="4">
    <source>
        <dbReference type="ARBA" id="ARBA00046368"/>
    </source>
</evidence>